<dbReference type="SMART" id="SM00421">
    <property type="entry name" value="HTH_LUXR"/>
    <property type="match status" value="1"/>
</dbReference>
<evidence type="ECO:0000259" key="5">
    <source>
        <dbReference type="PROSITE" id="PS50043"/>
    </source>
</evidence>
<dbReference type="InterPro" id="IPR036388">
    <property type="entry name" value="WH-like_DNA-bd_sf"/>
</dbReference>
<accession>A0A9X2HDT0</accession>
<dbReference type="Gene3D" id="1.10.10.10">
    <property type="entry name" value="Winged helix-like DNA-binding domain superfamily/Winged helix DNA-binding domain"/>
    <property type="match status" value="1"/>
</dbReference>
<gene>
    <name evidence="6" type="ORF">M9978_00980</name>
</gene>
<keyword evidence="3" id="KW-0804">Transcription</keyword>
<keyword evidence="1" id="KW-0805">Transcription regulation</keyword>
<dbReference type="SUPFAM" id="SSF46894">
    <property type="entry name" value="C-terminal effector domain of the bipartite response regulators"/>
    <property type="match status" value="1"/>
</dbReference>
<dbReference type="Pfam" id="PF00196">
    <property type="entry name" value="GerE"/>
    <property type="match status" value="1"/>
</dbReference>
<evidence type="ECO:0000313" key="6">
    <source>
        <dbReference type="EMBL" id="MCP3728993.1"/>
    </source>
</evidence>
<feature type="transmembrane region" description="Helical" evidence="4">
    <location>
        <begin position="41"/>
        <end position="59"/>
    </location>
</feature>
<comment type="caution">
    <text evidence="6">The sequence shown here is derived from an EMBL/GenBank/DDBJ whole genome shotgun (WGS) entry which is preliminary data.</text>
</comment>
<dbReference type="PROSITE" id="PS00622">
    <property type="entry name" value="HTH_LUXR_1"/>
    <property type="match status" value="1"/>
</dbReference>
<dbReference type="Proteomes" id="UP001139451">
    <property type="component" value="Unassembled WGS sequence"/>
</dbReference>
<dbReference type="EMBL" id="JAMLDX010000001">
    <property type="protein sequence ID" value="MCP3728993.1"/>
    <property type="molecule type" value="Genomic_DNA"/>
</dbReference>
<evidence type="ECO:0000313" key="7">
    <source>
        <dbReference type="Proteomes" id="UP001139451"/>
    </source>
</evidence>
<dbReference type="PANTHER" id="PTHR44688">
    <property type="entry name" value="DNA-BINDING TRANSCRIPTIONAL ACTIVATOR DEVR_DOSR"/>
    <property type="match status" value="1"/>
</dbReference>
<keyword evidence="4" id="KW-1133">Transmembrane helix</keyword>
<evidence type="ECO:0000256" key="1">
    <source>
        <dbReference type="ARBA" id="ARBA00023015"/>
    </source>
</evidence>
<dbReference type="InterPro" id="IPR000792">
    <property type="entry name" value="Tscrpt_reg_LuxR_C"/>
</dbReference>
<evidence type="ECO:0000256" key="4">
    <source>
        <dbReference type="SAM" id="Phobius"/>
    </source>
</evidence>
<dbReference type="AlphaFoldDB" id="A0A9X2HDT0"/>
<dbReference type="GO" id="GO:0003677">
    <property type="term" value="F:DNA binding"/>
    <property type="evidence" value="ECO:0007669"/>
    <property type="project" value="UniProtKB-KW"/>
</dbReference>
<organism evidence="6 7">
    <name type="scientific">Sphingomonas tagetis</name>
    <dbReference type="NCBI Taxonomy" id="2949092"/>
    <lineage>
        <taxon>Bacteria</taxon>
        <taxon>Pseudomonadati</taxon>
        <taxon>Pseudomonadota</taxon>
        <taxon>Alphaproteobacteria</taxon>
        <taxon>Sphingomonadales</taxon>
        <taxon>Sphingomonadaceae</taxon>
        <taxon>Sphingomonas</taxon>
    </lineage>
</organism>
<keyword evidence="2" id="KW-0238">DNA-binding</keyword>
<keyword evidence="4" id="KW-0472">Membrane</keyword>
<dbReference type="PROSITE" id="PS50043">
    <property type="entry name" value="HTH_LUXR_2"/>
    <property type="match status" value="1"/>
</dbReference>
<feature type="domain" description="HTH luxR-type" evidence="5">
    <location>
        <begin position="75"/>
        <end position="140"/>
    </location>
</feature>
<proteinExistence type="predicted"/>
<dbReference type="InterPro" id="IPR016032">
    <property type="entry name" value="Sig_transdc_resp-reg_C-effctor"/>
</dbReference>
<sequence>MASRKSWWRQVALYGGLLALGTALLQWLDYRWLARSHSLELYLLIVAGAFLAIGLWVGARVIRAPAPAREPGNPAAQAELGISSREMEVLREIAAGHANKEIARRLGVSPNTIKTHAARLFEKLGARSRTDAIARARELGLLS</sequence>
<dbReference type="GO" id="GO:0006355">
    <property type="term" value="P:regulation of DNA-templated transcription"/>
    <property type="evidence" value="ECO:0007669"/>
    <property type="project" value="InterPro"/>
</dbReference>
<dbReference type="PANTHER" id="PTHR44688:SF16">
    <property type="entry name" value="DNA-BINDING TRANSCRIPTIONAL ACTIVATOR DEVR_DOSR"/>
    <property type="match status" value="1"/>
</dbReference>
<dbReference type="CDD" id="cd06170">
    <property type="entry name" value="LuxR_C_like"/>
    <property type="match status" value="1"/>
</dbReference>
<keyword evidence="7" id="KW-1185">Reference proteome</keyword>
<keyword evidence="4" id="KW-0812">Transmembrane</keyword>
<reference evidence="6" key="1">
    <citation type="submission" date="2022-05" db="EMBL/GenBank/DDBJ databases">
        <title>Sphingomonas sp. strain MG17 Genome sequencing and assembly.</title>
        <authorList>
            <person name="Kim I."/>
        </authorList>
    </citation>
    <scope>NUCLEOTIDE SEQUENCE</scope>
    <source>
        <strain evidence="6">MG17</strain>
    </source>
</reference>
<evidence type="ECO:0000256" key="3">
    <source>
        <dbReference type="ARBA" id="ARBA00023163"/>
    </source>
</evidence>
<protein>
    <submittedName>
        <fullName evidence="6">Response regulator transcription factor</fullName>
    </submittedName>
</protein>
<name>A0A9X2HDT0_9SPHN</name>
<dbReference type="PRINTS" id="PR00038">
    <property type="entry name" value="HTHLUXR"/>
</dbReference>
<evidence type="ECO:0000256" key="2">
    <source>
        <dbReference type="ARBA" id="ARBA00023125"/>
    </source>
</evidence>